<dbReference type="InterPro" id="IPR001356">
    <property type="entry name" value="HD"/>
</dbReference>
<accession>A0A8I2YQI3</accession>
<dbReference type="AlphaFoldDB" id="A0A8I2YQI3"/>
<feature type="region of interest" description="Disordered" evidence="2">
    <location>
        <begin position="97"/>
        <end position="117"/>
    </location>
</feature>
<protein>
    <recommendedName>
        <fullName evidence="3">Homeobox domain-containing protein</fullName>
    </recommendedName>
</protein>
<proteinExistence type="predicted"/>
<comment type="caution">
    <text evidence="4">The sequence shown here is derived from an EMBL/GenBank/DDBJ whole genome shotgun (WGS) entry which is preliminary data.</text>
</comment>
<evidence type="ECO:0000259" key="3">
    <source>
        <dbReference type="PROSITE" id="PS50071"/>
    </source>
</evidence>
<dbReference type="Proteomes" id="UP000683000">
    <property type="component" value="Unassembled WGS sequence"/>
</dbReference>
<reference evidence="4" key="1">
    <citation type="submission" date="2021-03" db="EMBL/GenBank/DDBJ databases">
        <title>Evolutionary innovations through gain and loss of genes in the ectomycorrhizal Boletales.</title>
        <authorList>
            <person name="Wu G."/>
            <person name="Miyauchi S."/>
            <person name="Morin E."/>
            <person name="Yang Z.-L."/>
            <person name="Xu J."/>
            <person name="Martin F.M."/>
        </authorList>
    </citation>
    <scope>NUCLEOTIDE SEQUENCE</scope>
    <source>
        <strain evidence="4">BR01</strain>
    </source>
</reference>
<evidence type="ECO:0000256" key="2">
    <source>
        <dbReference type="SAM" id="MobiDB-lite"/>
    </source>
</evidence>
<dbReference type="GO" id="GO:0005634">
    <property type="term" value="C:nucleus"/>
    <property type="evidence" value="ECO:0007669"/>
    <property type="project" value="UniProtKB-SubCell"/>
</dbReference>
<dbReference type="GO" id="GO:0003677">
    <property type="term" value="F:DNA binding"/>
    <property type="evidence" value="ECO:0007669"/>
    <property type="project" value="UniProtKB-UniRule"/>
</dbReference>
<feature type="domain" description="Homeobox" evidence="3">
    <location>
        <begin position="26"/>
        <end position="90"/>
    </location>
</feature>
<dbReference type="InterPro" id="IPR009057">
    <property type="entry name" value="Homeodomain-like_sf"/>
</dbReference>
<organism evidence="4 5">
    <name type="scientific">Boletus reticuloceps</name>
    <dbReference type="NCBI Taxonomy" id="495285"/>
    <lineage>
        <taxon>Eukaryota</taxon>
        <taxon>Fungi</taxon>
        <taxon>Dikarya</taxon>
        <taxon>Basidiomycota</taxon>
        <taxon>Agaricomycotina</taxon>
        <taxon>Agaricomycetes</taxon>
        <taxon>Agaricomycetidae</taxon>
        <taxon>Boletales</taxon>
        <taxon>Boletineae</taxon>
        <taxon>Boletaceae</taxon>
        <taxon>Boletoideae</taxon>
        <taxon>Boletus</taxon>
    </lineage>
</organism>
<sequence length="333" mass="37617">MSRKKAILSNETVISATIPPNSTNNGERRPRRPARERLQSTVLEELWSIWQTDPRVPSLKSRRSWAISRNASPRLVDNWFLRRRTCAKKAGQPISAASYNLPLDPPIAPKREQSTTPLELEAAPDLPSDDTLKLLPTPCLKTWSRYQKEHKLLHTRRAFGNLLLTTTIPSRSRGLMQLSSHSSLTFFGISSADLYAAKDRCDENVSFENPSFLICNQGQGKQSKLYVYTLFNAVWRRGALDDKALSNSDDSRGNPFVLPRLDFLPDTHSELSAIPFLFRTPRTVLPNNAVSHPSVHDWAIVEDELGRLVNDGKLDFSFLDVPHLTSMELFDSP</sequence>
<feature type="DNA-binding region" description="Homeobox" evidence="1">
    <location>
        <begin position="28"/>
        <end position="91"/>
    </location>
</feature>
<keyword evidence="1" id="KW-0539">Nucleus</keyword>
<dbReference type="OrthoDB" id="3257151at2759"/>
<gene>
    <name evidence="4" type="ORF">JVT61DRAFT_1231</name>
</gene>
<name>A0A8I2YQI3_9AGAM</name>
<keyword evidence="5" id="KW-1185">Reference proteome</keyword>
<comment type="subcellular location">
    <subcellularLocation>
        <location evidence="1">Nucleus</location>
    </subcellularLocation>
</comment>
<dbReference type="EMBL" id="JAGFBS010000010">
    <property type="protein sequence ID" value="KAG6377179.1"/>
    <property type="molecule type" value="Genomic_DNA"/>
</dbReference>
<evidence type="ECO:0000313" key="5">
    <source>
        <dbReference type="Proteomes" id="UP000683000"/>
    </source>
</evidence>
<evidence type="ECO:0000313" key="4">
    <source>
        <dbReference type="EMBL" id="KAG6377179.1"/>
    </source>
</evidence>
<keyword evidence="1" id="KW-0238">DNA-binding</keyword>
<keyword evidence="1" id="KW-0371">Homeobox</keyword>
<evidence type="ECO:0000256" key="1">
    <source>
        <dbReference type="PROSITE-ProRule" id="PRU00108"/>
    </source>
</evidence>
<dbReference type="SUPFAM" id="SSF46689">
    <property type="entry name" value="Homeodomain-like"/>
    <property type="match status" value="1"/>
</dbReference>
<dbReference type="PROSITE" id="PS50071">
    <property type="entry name" value="HOMEOBOX_2"/>
    <property type="match status" value="1"/>
</dbReference>